<dbReference type="InterPro" id="IPR014014">
    <property type="entry name" value="RNA_helicase_DEAD_Q_motif"/>
</dbReference>
<dbReference type="InterPro" id="IPR027417">
    <property type="entry name" value="P-loop_NTPase"/>
</dbReference>
<keyword evidence="4" id="KW-0378">Hydrolase</keyword>
<feature type="compositionally biased region" description="Basic residues" evidence="11">
    <location>
        <begin position="398"/>
        <end position="413"/>
    </location>
</feature>
<evidence type="ECO:0000256" key="5">
    <source>
        <dbReference type="ARBA" id="ARBA00022806"/>
    </source>
</evidence>
<evidence type="ECO:0000313" key="15">
    <source>
        <dbReference type="EMBL" id="EDM81055.1"/>
    </source>
</evidence>
<dbReference type="SMART" id="SM00490">
    <property type="entry name" value="HELICc"/>
    <property type="match status" value="1"/>
</dbReference>
<dbReference type="InterPro" id="IPR014001">
    <property type="entry name" value="Helicase_ATP-bd"/>
</dbReference>
<dbReference type="AlphaFoldDB" id="A6FZH1"/>
<dbReference type="Pfam" id="PF00270">
    <property type="entry name" value="DEAD"/>
    <property type="match status" value="1"/>
</dbReference>
<dbReference type="InterPro" id="IPR011545">
    <property type="entry name" value="DEAD/DEAH_box_helicase_dom"/>
</dbReference>
<reference evidence="15 16" key="1">
    <citation type="submission" date="2007-06" db="EMBL/GenBank/DDBJ databases">
        <authorList>
            <person name="Shimkets L."/>
            <person name="Ferriera S."/>
            <person name="Johnson J."/>
            <person name="Kravitz S."/>
            <person name="Beeson K."/>
            <person name="Sutton G."/>
            <person name="Rogers Y.-H."/>
            <person name="Friedman R."/>
            <person name="Frazier M."/>
            <person name="Venter J.C."/>
        </authorList>
    </citation>
    <scope>NUCLEOTIDE SEQUENCE [LARGE SCALE GENOMIC DNA]</scope>
    <source>
        <strain evidence="15 16">SIR-1</strain>
    </source>
</reference>
<feature type="domain" description="DEAD-box RNA helicase Q" evidence="14">
    <location>
        <begin position="1"/>
        <end position="29"/>
    </location>
</feature>
<accession>A6FZH1</accession>
<dbReference type="SUPFAM" id="SSF52540">
    <property type="entry name" value="P-loop containing nucleoside triphosphate hydrolases"/>
    <property type="match status" value="1"/>
</dbReference>
<evidence type="ECO:0000256" key="10">
    <source>
        <dbReference type="PROSITE-ProRule" id="PRU00552"/>
    </source>
</evidence>
<dbReference type="GO" id="GO:0016787">
    <property type="term" value="F:hydrolase activity"/>
    <property type="evidence" value="ECO:0007669"/>
    <property type="project" value="UniProtKB-KW"/>
</dbReference>
<dbReference type="RefSeq" id="WP_006969870.1">
    <property type="nucleotide sequence ID" value="NZ_ABCS01000006.1"/>
</dbReference>
<evidence type="ECO:0000313" key="16">
    <source>
        <dbReference type="Proteomes" id="UP000005801"/>
    </source>
</evidence>
<dbReference type="Pfam" id="PF00271">
    <property type="entry name" value="Helicase_C"/>
    <property type="match status" value="1"/>
</dbReference>
<feature type="domain" description="Helicase C-terminal" evidence="13">
    <location>
        <begin position="231"/>
        <end position="376"/>
    </location>
</feature>
<evidence type="ECO:0000256" key="6">
    <source>
        <dbReference type="ARBA" id="ARBA00022840"/>
    </source>
</evidence>
<comment type="similarity">
    <text evidence="7">Belongs to the DEAD box helicase family.</text>
</comment>
<dbReference type="GO" id="GO:0003676">
    <property type="term" value="F:nucleic acid binding"/>
    <property type="evidence" value="ECO:0007669"/>
    <property type="project" value="InterPro"/>
</dbReference>
<evidence type="ECO:0000259" key="12">
    <source>
        <dbReference type="PROSITE" id="PS51192"/>
    </source>
</evidence>
<proteinExistence type="inferred from homology"/>
<dbReference type="EC" id="3.6.4.13" evidence="1"/>
<protein>
    <recommendedName>
        <fullName evidence="9">DEAD-box ATP-dependent RNA helicase RhpA</fullName>
        <ecNumber evidence="1">3.6.4.13</ecNumber>
    </recommendedName>
</protein>
<evidence type="ECO:0000256" key="2">
    <source>
        <dbReference type="ARBA" id="ARBA00022490"/>
    </source>
</evidence>
<evidence type="ECO:0000256" key="9">
    <source>
        <dbReference type="ARBA" id="ARBA00074363"/>
    </source>
</evidence>
<evidence type="ECO:0000256" key="3">
    <source>
        <dbReference type="ARBA" id="ARBA00022741"/>
    </source>
</evidence>
<dbReference type="GO" id="GO:0042255">
    <property type="term" value="P:ribosome assembly"/>
    <property type="evidence" value="ECO:0007669"/>
    <property type="project" value="UniProtKB-ARBA"/>
</dbReference>
<evidence type="ECO:0000256" key="4">
    <source>
        <dbReference type="ARBA" id="ARBA00022801"/>
    </source>
</evidence>
<evidence type="ECO:0000259" key="13">
    <source>
        <dbReference type="PROSITE" id="PS51194"/>
    </source>
</evidence>
<dbReference type="CDD" id="cd18787">
    <property type="entry name" value="SF2_C_DEAD"/>
    <property type="match status" value="1"/>
</dbReference>
<dbReference type="Gene3D" id="3.40.50.300">
    <property type="entry name" value="P-loop containing nucleotide triphosphate hydrolases"/>
    <property type="match status" value="2"/>
</dbReference>
<dbReference type="GO" id="GO:0005524">
    <property type="term" value="F:ATP binding"/>
    <property type="evidence" value="ECO:0007669"/>
    <property type="project" value="UniProtKB-KW"/>
</dbReference>
<evidence type="ECO:0000259" key="14">
    <source>
        <dbReference type="PROSITE" id="PS51195"/>
    </source>
</evidence>
<dbReference type="eggNOG" id="COG0513">
    <property type="taxonomic scope" value="Bacteria"/>
</dbReference>
<dbReference type="PROSITE" id="PS51195">
    <property type="entry name" value="Q_MOTIF"/>
    <property type="match status" value="1"/>
</dbReference>
<dbReference type="SMART" id="SM00487">
    <property type="entry name" value="DEXDc"/>
    <property type="match status" value="1"/>
</dbReference>
<dbReference type="PANTHER" id="PTHR47959:SF13">
    <property type="entry name" value="ATP-DEPENDENT RNA HELICASE RHLE"/>
    <property type="match status" value="1"/>
</dbReference>
<keyword evidence="2" id="KW-0963">Cytoplasm</keyword>
<evidence type="ECO:0000256" key="7">
    <source>
        <dbReference type="ARBA" id="ARBA00038437"/>
    </source>
</evidence>
<dbReference type="EMBL" id="ABCS01000006">
    <property type="protein sequence ID" value="EDM81055.1"/>
    <property type="molecule type" value="Genomic_DNA"/>
</dbReference>
<gene>
    <name evidence="15" type="ORF">PPSIR1_25786</name>
</gene>
<dbReference type="InterPro" id="IPR001650">
    <property type="entry name" value="Helicase_C-like"/>
</dbReference>
<dbReference type="GO" id="GO:0003724">
    <property type="term" value="F:RNA helicase activity"/>
    <property type="evidence" value="ECO:0007669"/>
    <property type="project" value="UniProtKB-EC"/>
</dbReference>
<comment type="catalytic activity">
    <reaction evidence="8">
        <text>ATP + H2O = ADP + phosphate + H(+)</text>
        <dbReference type="Rhea" id="RHEA:13065"/>
        <dbReference type="ChEBI" id="CHEBI:15377"/>
        <dbReference type="ChEBI" id="CHEBI:15378"/>
        <dbReference type="ChEBI" id="CHEBI:30616"/>
        <dbReference type="ChEBI" id="CHEBI:43474"/>
        <dbReference type="ChEBI" id="CHEBI:456216"/>
        <dbReference type="EC" id="3.6.4.13"/>
    </reaction>
</comment>
<evidence type="ECO:0000256" key="11">
    <source>
        <dbReference type="SAM" id="MobiDB-lite"/>
    </source>
</evidence>
<dbReference type="OrthoDB" id="9805696at2"/>
<dbReference type="STRING" id="391625.PPSIR1_25786"/>
<evidence type="ECO:0000256" key="1">
    <source>
        <dbReference type="ARBA" id="ARBA00012552"/>
    </source>
</evidence>
<keyword evidence="5 15" id="KW-0347">Helicase</keyword>
<dbReference type="PROSITE" id="PS51194">
    <property type="entry name" value="HELICASE_CTER"/>
    <property type="match status" value="1"/>
</dbReference>
<dbReference type="PANTHER" id="PTHR47959">
    <property type="entry name" value="ATP-DEPENDENT RNA HELICASE RHLE-RELATED"/>
    <property type="match status" value="1"/>
</dbReference>
<dbReference type="GO" id="GO:0005829">
    <property type="term" value="C:cytosol"/>
    <property type="evidence" value="ECO:0007669"/>
    <property type="project" value="TreeGrafter"/>
</dbReference>
<dbReference type="FunFam" id="3.40.50.300:FF:000108">
    <property type="entry name" value="ATP-dependent RNA helicase RhlE"/>
    <property type="match status" value="1"/>
</dbReference>
<name>A6FZH1_9BACT</name>
<keyword evidence="3" id="KW-0547">Nucleotide-binding</keyword>
<dbReference type="GO" id="GO:0009266">
    <property type="term" value="P:response to temperature stimulus"/>
    <property type="evidence" value="ECO:0007669"/>
    <property type="project" value="UniProtKB-ARBA"/>
</dbReference>
<comment type="caution">
    <text evidence="15">The sequence shown here is derived from an EMBL/GenBank/DDBJ whole genome shotgun (WGS) entry which is preliminary data.</text>
</comment>
<dbReference type="InterPro" id="IPR050079">
    <property type="entry name" value="DEAD_box_RNA_helicase"/>
</dbReference>
<dbReference type="PROSITE" id="PS51192">
    <property type="entry name" value="HELICASE_ATP_BIND_1"/>
    <property type="match status" value="1"/>
</dbReference>
<organism evidence="15 16">
    <name type="scientific">Plesiocystis pacifica SIR-1</name>
    <dbReference type="NCBI Taxonomy" id="391625"/>
    <lineage>
        <taxon>Bacteria</taxon>
        <taxon>Pseudomonadati</taxon>
        <taxon>Myxococcota</taxon>
        <taxon>Polyangia</taxon>
        <taxon>Nannocystales</taxon>
        <taxon>Nannocystaceae</taxon>
        <taxon>Plesiocystis</taxon>
    </lineage>
</organism>
<evidence type="ECO:0000256" key="8">
    <source>
        <dbReference type="ARBA" id="ARBA00047984"/>
    </source>
</evidence>
<feature type="region of interest" description="Disordered" evidence="11">
    <location>
        <begin position="384"/>
        <end position="437"/>
    </location>
</feature>
<keyword evidence="6" id="KW-0067">ATP-binding</keyword>
<sequence>MSFETLGLAKPLLRAVREAGYETPTPIQTQAIPSAIAGRDILGCAQTGTGKTAAFSLPILQRLDADPPDEPRIRALIVSPTRELAAQIGANIGSYAKHLELWHTVIFGGVKDKPQIAELRRGVDVLVATPGRLLDLMGRGHIDLKRVEVFVLDEADQMLDMGFLPDIRRIVKALPSKRQTLFFSATMPSAIKELAATLLDDPVEVAVARVSEPADVDQRLYFVDKGNKRKLLVDLLRADPSVSRSLVFSRTKHGANRIAKHLSAAGVSSAAIHGNKSQNARTRALEAFKGGELRVLVATDIAARGLDISKVSHVINFDLPNVPETYIHRIGRTARAGNSGIALSFCDVEERAYLVDIERLLRAHIERIEDHGYPPSQALPELTDLAARRSGSKPGGGAKKKSGANKSSGRRGGRGGGGRRGGKRGGGGGPRGQASRS</sequence>
<feature type="compositionally biased region" description="Gly residues" evidence="11">
    <location>
        <begin position="414"/>
        <end position="431"/>
    </location>
</feature>
<keyword evidence="16" id="KW-1185">Reference proteome</keyword>
<dbReference type="CDD" id="cd00268">
    <property type="entry name" value="DEADc"/>
    <property type="match status" value="1"/>
</dbReference>
<dbReference type="Proteomes" id="UP000005801">
    <property type="component" value="Unassembled WGS sequence"/>
</dbReference>
<feature type="domain" description="Helicase ATP-binding" evidence="12">
    <location>
        <begin position="32"/>
        <end position="205"/>
    </location>
</feature>
<dbReference type="InterPro" id="IPR044742">
    <property type="entry name" value="DEAD/DEAH_RhlB"/>
</dbReference>
<feature type="short sequence motif" description="Q motif" evidence="10">
    <location>
        <begin position="1"/>
        <end position="29"/>
    </location>
</feature>